<sequence>MAKIRLRLNTPTDVRKTLVRVTNMVANGEMDSKRGNTIISACNSVLSAIRTDEQEKKIAELQQLLDSVAKEKSR</sequence>
<proteinExistence type="predicted"/>
<evidence type="ECO:0000313" key="2">
    <source>
        <dbReference type="Proteomes" id="UP000574276"/>
    </source>
</evidence>
<evidence type="ECO:0000313" key="1">
    <source>
        <dbReference type="EMBL" id="MBB2184781.1"/>
    </source>
</evidence>
<dbReference type="Proteomes" id="UP000574276">
    <property type="component" value="Unassembled WGS sequence"/>
</dbReference>
<organism evidence="1 2">
    <name type="scientific">Variimorphobacter saccharofermentans</name>
    <dbReference type="NCBI Taxonomy" id="2755051"/>
    <lineage>
        <taxon>Bacteria</taxon>
        <taxon>Bacillati</taxon>
        <taxon>Bacillota</taxon>
        <taxon>Clostridia</taxon>
        <taxon>Lachnospirales</taxon>
        <taxon>Lachnospiraceae</taxon>
        <taxon>Variimorphobacter</taxon>
    </lineage>
</organism>
<name>A0A839K800_9FIRM</name>
<dbReference type="EMBL" id="JACEGA010000002">
    <property type="protein sequence ID" value="MBB2184781.1"/>
    <property type="molecule type" value="Genomic_DNA"/>
</dbReference>
<dbReference type="RefSeq" id="WP_228354489.1">
    <property type="nucleotide sequence ID" value="NZ_JACEGA010000002.1"/>
</dbReference>
<protein>
    <submittedName>
        <fullName evidence="1">Uncharacterized protein</fullName>
    </submittedName>
</protein>
<keyword evidence="2" id="KW-1185">Reference proteome</keyword>
<comment type="caution">
    <text evidence="1">The sequence shown here is derived from an EMBL/GenBank/DDBJ whole genome shotgun (WGS) entry which is preliminary data.</text>
</comment>
<reference evidence="1 2" key="1">
    <citation type="submission" date="2020-07" db="EMBL/GenBank/DDBJ databases">
        <title>Characterization and genome sequencing of isolate MD1, a novel member within the family Lachnospiraceae.</title>
        <authorList>
            <person name="Rettenmaier R."/>
            <person name="Di Bello L."/>
            <person name="Zinser C."/>
            <person name="Scheitz K."/>
            <person name="Liebl W."/>
            <person name="Zverlov V."/>
        </authorList>
    </citation>
    <scope>NUCLEOTIDE SEQUENCE [LARGE SCALE GENOMIC DNA]</scope>
    <source>
        <strain evidence="1 2">MD1</strain>
    </source>
</reference>
<gene>
    <name evidence="1" type="ORF">H0486_18150</name>
</gene>
<dbReference type="AlphaFoldDB" id="A0A839K800"/>
<accession>A0A839K800</accession>